<dbReference type="AlphaFoldDB" id="A0A914WU62"/>
<accession>A0A914WU62</accession>
<organism evidence="2 3">
    <name type="scientific">Plectus sambesii</name>
    <dbReference type="NCBI Taxonomy" id="2011161"/>
    <lineage>
        <taxon>Eukaryota</taxon>
        <taxon>Metazoa</taxon>
        <taxon>Ecdysozoa</taxon>
        <taxon>Nematoda</taxon>
        <taxon>Chromadorea</taxon>
        <taxon>Plectida</taxon>
        <taxon>Plectina</taxon>
        <taxon>Plectoidea</taxon>
        <taxon>Plectidae</taxon>
        <taxon>Plectus</taxon>
    </lineage>
</organism>
<feature type="chain" id="PRO_5038123667" evidence="1">
    <location>
        <begin position="23"/>
        <end position="122"/>
    </location>
</feature>
<evidence type="ECO:0000313" key="3">
    <source>
        <dbReference type="WBParaSite" id="PSAMB.scaffold5260size12177.g26299.t1"/>
    </source>
</evidence>
<evidence type="ECO:0000313" key="2">
    <source>
        <dbReference type="Proteomes" id="UP000887566"/>
    </source>
</evidence>
<keyword evidence="2" id="KW-1185">Reference proteome</keyword>
<evidence type="ECO:0000256" key="1">
    <source>
        <dbReference type="SAM" id="SignalP"/>
    </source>
</evidence>
<keyword evidence="1" id="KW-0732">Signal</keyword>
<feature type="signal peptide" evidence="1">
    <location>
        <begin position="1"/>
        <end position="22"/>
    </location>
</feature>
<dbReference type="WBParaSite" id="PSAMB.scaffold5260size12177.g26299.t1">
    <property type="protein sequence ID" value="PSAMB.scaffold5260size12177.g26299.t1"/>
    <property type="gene ID" value="PSAMB.scaffold5260size12177.g26299"/>
</dbReference>
<sequence>MYSLLLRSFIFFPALFVMSTLTDEVINDCYAAPNDYGELCVGNGPAVPHPGGLTIGYSIDVVDKVETMVCCKARGWDGEKVIWVELLCDGKSLKGVVPWANSKDQKAIQCKGTPLGAHVKWS</sequence>
<dbReference type="Proteomes" id="UP000887566">
    <property type="component" value="Unplaced"/>
</dbReference>
<reference evidence="3" key="1">
    <citation type="submission" date="2022-11" db="UniProtKB">
        <authorList>
            <consortium name="WormBaseParasite"/>
        </authorList>
    </citation>
    <scope>IDENTIFICATION</scope>
</reference>
<protein>
    <submittedName>
        <fullName evidence="3">Secreted protein</fullName>
    </submittedName>
</protein>
<proteinExistence type="predicted"/>
<name>A0A914WU62_9BILA</name>